<proteinExistence type="predicted"/>
<feature type="compositionally biased region" description="Polar residues" evidence="1">
    <location>
        <begin position="91"/>
        <end position="134"/>
    </location>
</feature>
<feature type="domain" description="Conjugative transposon TraM C-terminal" evidence="2">
    <location>
        <begin position="267"/>
        <end position="409"/>
    </location>
</feature>
<feature type="region of interest" description="Disordered" evidence="1">
    <location>
        <begin position="149"/>
        <end position="184"/>
    </location>
</feature>
<dbReference type="Proteomes" id="UP001139450">
    <property type="component" value="Unassembled WGS sequence"/>
</dbReference>
<keyword evidence="4" id="KW-1185">Reference proteome</keyword>
<evidence type="ECO:0000259" key="2">
    <source>
        <dbReference type="Pfam" id="PF12508"/>
    </source>
</evidence>
<evidence type="ECO:0000256" key="1">
    <source>
        <dbReference type="SAM" id="MobiDB-lite"/>
    </source>
</evidence>
<comment type="caution">
    <text evidence="3">The sequence shown here is derived from an EMBL/GenBank/DDBJ whole genome shotgun (WGS) entry which is preliminary data.</text>
</comment>
<dbReference type="RefSeq" id="WP_245127954.1">
    <property type="nucleotide sequence ID" value="NZ_JALJEJ010000001.1"/>
</dbReference>
<reference evidence="3" key="1">
    <citation type="submission" date="2022-04" db="EMBL/GenBank/DDBJ databases">
        <title>Mucilaginibacter sp. RS28 isolated from freshwater.</title>
        <authorList>
            <person name="Ko S.-R."/>
        </authorList>
    </citation>
    <scope>NUCLEOTIDE SEQUENCE</scope>
    <source>
        <strain evidence="3">RS28</strain>
    </source>
</reference>
<organism evidence="3 4">
    <name type="scientific">Mucilaginibacter straminoryzae</name>
    <dbReference type="NCBI Taxonomy" id="2932774"/>
    <lineage>
        <taxon>Bacteria</taxon>
        <taxon>Pseudomonadati</taxon>
        <taxon>Bacteroidota</taxon>
        <taxon>Sphingobacteriia</taxon>
        <taxon>Sphingobacteriales</taxon>
        <taxon>Sphingobacteriaceae</taxon>
        <taxon>Mucilaginibacter</taxon>
    </lineage>
</organism>
<dbReference type="InterPro" id="IPR055407">
    <property type="entry name" value="TraM_C"/>
</dbReference>
<accession>A0A9X1X004</accession>
<dbReference type="EMBL" id="JALJEJ010000001">
    <property type="protein sequence ID" value="MCJ8208116.1"/>
    <property type="molecule type" value="Genomic_DNA"/>
</dbReference>
<gene>
    <name evidence="3" type="primary">traM</name>
    <name evidence="3" type="ORF">MUY27_00255</name>
</gene>
<name>A0A9X1X004_9SPHI</name>
<sequence>MDNLKMQSLSQKQRRALLVLPVVMLPFLAFLFYALGGGKANANATPVKAGLNLQLPSANLKTDSSENKLSFYAQAAKDSARFREARKQDPYYQTQPSGDNQAGPTLQQLTAGMGSTSGSNVSTYQTGNSRLTNTEGQITRQLEELNRRINQPATRPVVGTGDTQQRSTAAPLPQQPAAENLGEDPQLKQLDGMLDKIMELQNPQLAAQKAKTASEKNRGQVYTVATGSDDSTGSLMGQNGIQRTAAVNGFYELSSSVNDAGQSSAAPAIVYQSQTLTSGTTVRLRLSQDVFINGTQVPQGTFVSGICNVNGDRLQIAIKTIRYHNTLLPVAMSVYDMDGIEGINVPGAITRDAAKQGADQAIQGLDFYNVDPSIGAQAASAGIQAAKGLFSKKVRLVKVTIRAGYPVLLMDQNQRNQ</sequence>
<dbReference type="Pfam" id="PF12508">
    <property type="entry name" value="Transposon_TraM"/>
    <property type="match status" value="1"/>
</dbReference>
<protein>
    <submittedName>
        <fullName evidence="3">Conjugative transposon protein TraM</fullName>
    </submittedName>
</protein>
<evidence type="ECO:0000313" key="3">
    <source>
        <dbReference type="EMBL" id="MCJ8208116.1"/>
    </source>
</evidence>
<feature type="region of interest" description="Disordered" evidence="1">
    <location>
        <begin position="83"/>
        <end position="134"/>
    </location>
</feature>
<dbReference type="AlphaFoldDB" id="A0A9X1X004"/>
<dbReference type="InterPro" id="IPR022187">
    <property type="entry name" value="Conjug_transposon_TraM"/>
</dbReference>
<dbReference type="NCBIfam" id="TIGR03779">
    <property type="entry name" value="Bac_Flav_CT_M"/>
    <property type="match status" value="1"/>
</dbReference>
<evidence type="ECO:0000313" key="4">
    <source>
        <dbReference type="Proteomes" id="UP001139450"/>
    </source>
</evidence>